<organism evidence="3 4">
    <name type="scientific">Rothia nasimurium</name>
    <dbReference type="NCBI Taxonomy" id="85336"/>
    <lineage>
        <taxon>Bacteria</taxon>
        <taxon>Bacillati</taxon>
        <taxon>Actinomycetota</taxon>
        <taxon>Actinomycetes</taxon>
        <taxon>Micrococcales</taxon>
        <taxon>Micrococcaceae</taxon>
        <taxon>Rothia</taxon>
    </lineage>
</organism>
<gene>
    <name evidence="3" type="ORF">A7979_00350</name>
</gene>
<name>A0A1Y1RRK4_9MICC</name>
<feature type="domain" description="DUF3097" evidence="2">
    <location>
        <begin position="23"/>
        <end position="84"/>
    </location>
</feature>
<comment type="caution">
    <text evidence="3">The sequence shown here is derived from an EMBL/GenBank/DDBJ whole genome shotgun (WGS) entry which is preliminary data.</text>
</comment>
<dbReference type="InterPro" id="IPR053883">
    <property type="entry name" value="DUF3097_N"/>
</dbReference>
<dbReference type="Proteomes" id="UP000192359">
    <property type="component" value="Unassembled WGS sequence"/>
</dbReference>
<dbReference type="AlphaFoldDB" id="A0A1Y1RRK4"/>
<keyword evidence="4" id="KW-1185">Reference proteome</keyword>
<dbReference type="RefSeq" id="WP_083091058.1">
    <property type="nucleotide sequence ID" value="NZ_LXWF01000011.1"/>
</dbReference>
<evidence type="ECO:0000313" key="3">
    <source>
        <dbReference type="EMBL" id="ORC22010.1"/>
    </source>
</evidence>
<dbReference type="InterPro" id="IPR021447">
    <property type="entry name" value="DUF3097_C"/>
</dbReference>
<proteinExistence type="predicted"/>
<sequence>MDYRDSWGQTDLGRSHRSTLRQVTVARGMVLEDVATGFVGMVIGLRAAGAALQVGLEDRHGRIKAFPLGPGFLLEGQPIDLVPPAAKPQSAATRQVSRSGSIAVESAPARTARASRIWVEGIHDAELLEKVWGHDLRVEGIVVEPLHGVDDLAGAVAAFGPAPHRKLGILVDHLVDGSKESRIVQQAMSQPDVADNVLIVGHPFVDIWQAVRPSAIGITAWPTVPRSEEWKQGVLKRLGLPHATPEDVRAGWDSILGRVSTYTDLEPALLGPVEHLIDFVTLEPES</sequence>
<dbReference type="EMBL" id="LXWF01000011">
    <property type="protein sequence ID" value="ORC22010.1"/>
    <property type="molecule type" value="Genomic_DNA"/>
</dbReference>
<reference evidence="3 4" key="1">
    <citation type="submission" date="2016-05" db="EMBL/GenBank/DDBJ databases">
        <title>Draft genome sequence of a porcine commensal Rothia nasimurium.</title>
        <authorList>
            <person name="Gaiser R.A."/>
            <person name="Van Baarlen P."/>
            <person name="Wells J.M."/>
        </authorList>
    </citation>
    <scope>NUCLEOTIDE SEQUENCE [LARGE SCALE GENOMIC DNA]</scope>
    <source>
        <strain evidence="3 4">PT-32</strain>
    </source>
</reference>
<protein>
    <recommendedName>
        <fullName evidence="5">DUF3097 domain-containing protein</fullName>
    </recommendedName>
</protein>
<dbReference type="Pfam" id="PF11296">
    <property type="entry name" value="DUF3097_C"/>
    <property type="match status" value="1"/>
</dbReference>
<feature type="domain" description="DUF3097" evidence="1">
    <location>
        <begin position="115"/>
        <end position="281"/>
    </location>
</feature>
<evidence type="ECO:0000259" key="2">
    <source>
        <dbReference type="Pfam" id="PF22845"/>
    </source>
</evidence>
<evidence type="ECO:0000313" key="4">
    <source>
        <dbReference type="Proteomes" id="UP000192359"/>
    </source>
</evidence>
<dbReference type="Pfam" id="PF22845">
    <property type="entry name" value="DUF3097_N"/>
    <property type="match status" value="1"/>
</dbReference>
<accession>A0A1Y1RRK4</accession>
<evidence type="ECO:0000259" key="1">
    <source>
        <dbReference type="Pfam" id="PF11296"/>
    </source>
</evidence>
<evidence type="ECO:0008006" key="5">
    <source>
        <dbReference type="Google" id="ProtNLM"/>
    </source>
</evidence>
<dbReference type="OrthoDB" id="3398606at2"/>